<dbReference type="InterPro" id="IPR029063">
    <property type="entry name" value="SAM-dependent_MTases_sf"/>
</dbReference>
<feature type="domain" description="Methyltransferase type 11" evidence="1">
    <location>
        <begin position="41"/>
        <end position="146"/>
    </location>
</feature>
<proteinExistence type="predicted"/>
<keyword evidence="3" id="KW-1185">Reference proteome</keyword>
<dbReference type="EC" id="2.1.1.-" evidence="2"/>
<organism evidence="2 3">
    <name type="scientific">Paenibacillus haidiansis</name>
    <dbReference type="NCBI Taxonomy" id="1574488"/>
    <lineage>
        <taxon>Bacteria</taxon>
        <taxon>Bacillati</taxon>
        <taxon>Bacillota</taxon>
        <taxon>Bacilli</taxon>
        <taxon>Bacillales</taxon>
        <taxon>Paenibacillaceae</taxon>
        <taxon>Paenibacillus</taxon>
    </lineage>
</organism>
<dbReference type="PANTHER" id="PTHR42912">
    <property type="entry name" value="METHYLTRANSFERASE"/>
    <property type="match status" value="1"/>
</dbReference>
<dbReference type="Gene3D" id="3.40.50.150">
    <property type="entry name" value="Vaccinia Virus protein VP39"/>
    <property type="match status" value="1"/>
</dbReference>
<evidence type="ECO:0000313" key="2">
    <source>
        <dbReference type="EMBL" id="MEF2966988.1"/>
    </source>
</evidence>
<dbReference type="GO" id="GO:0032259">
    <property type="term" value="P:methylation"/>
    <property type="evidence" value="ECO:0007669"/>
    <property type="project" value="UniProtKB-KW"/>
</dbReference>
<keyword evidence="2" id="KW-0808">Transferase</keyword>
<accession>A0ABU7VUC8</accession>
<dbReference type="SUPFAM" id="SSF53335">
    <property type="entry name" value="S-adenosyl-L-methionine-dependent methyltransferases"/>
    <property type="match status" value="1"/>
</dbReference>
<name>A0ABU7VUC8_9BACL</name>
<dbReference type="Proteomes" id="UP001306950">
    <property type="component" value="Unassembled WGS sequence"/>
</dbReference>
<dbReference type="InterPro" id="IPR050508">
    <property type="entry name" value="Methyltransf_Superfamily"/>
</dbReference>
<dbReference type="Pfam" id="PF08241">
    <property type="entry name" value="Methyltransf_11"/>
    <property type="match status" value="1"/>
</dbReference>
<reference evidence="2 3" key="1">
    <citation type="submission" date="2024-02" db="EMBL/GenBank/DDBJ databases">
        <title>A nitrogen-fixing paenibacillus bacterium.</title>
        <authorList>
            <person name="Zhang W.L."/>
            <person name="Chen S.F."/>
        </authorList>
    </citation>
    <scope>NUCLEOTIDE SEQUENCE [LARGE SCALE GENOMIC DNA]</scope>
    <source>
        <strain evidence="2 3">M1</strain>
    </source>
</reference>
<dbReference type="CDD" id="cd02440">
    <property type="entry name" value="AdoMet_MTases"/>
    <property type="match status" value="1"/>
</dbReference>
<sequence length="228" mass="25750">MPNHDHVYTNEAEKYHLLISKQPDLTPWIEEIIAIDGLDIVDLGAGTGRLTTVLAPHAESITALDVSDAMLQIAASRLQAAGFTNWTTKVADHRKLPLDDRSTDLIVSGWSVCYLASTNIPAWKENLRQAISEMKRVLRPNGTIIIFETMGTGVETPNPPDFLTAYYSSIVKYYGFSHKWIRTDYAFDNVNQAAELTRFFFGDELADRILEQKLVHLPECAGIWWLRK</sequence>
<dbReference type="EMBL" id="JAZHPZ010000006">
    <property type="protein sequence ID" value="MEF2966988.1"/>
    <property type="molecule type" value="Genomic_DNA"/>
</dbReference>
<gene>
    <name evidence="2" type="ORF">V3851_14195</name>
</gene>
<dbReference type="RefSeq" id="WP_331847209.1">
    <property type="nucleotide sequence ID" value="NZ_JAZHPZ010000006.1"/>
</dbReference>
<evidence type="ECO:0000259" key="1">
    <source>
        <dbReference type="Pfam" id="PF08241"/>
    </source>
</evidence>
<dbReference type="InterPro" id="IPR013216">
    <property type="entry name" value="Methyltransf_11"/>
</dbReference>
<protein>
    <submittedName>
        <fullName evidence="2">Class I SAM-dependent methyltransferase</fullName>
        <ecNumber evidence="2">2.1.1.-</ecNumber>
    </submittedName>
</protein>
<comment type="caution">
    <text evidence="2">The sequence shown here is derived from an EMBL/GenBank/DDBJ whole genome shotgun (WGS) entry which is preliminary data.</text>
</comment>
<keyword evidence="2" id="KW-0489">Methyltransferase</keyword>
<evidence type="ECO:0000313" key="3">
    <source>
        <dbReference type="Proteomes" id="UP001306950"/>
    </source>
</evidence>
<dbReference type="GO" id="GO:0008168">
    <property type="term" value="F:methyltransferase activity"/>
    <property type="evidence" value="ECO:0007669"/>
    <property type="project" value="UniProtKB-KW"/>
</dbReference>